<name>D3V0D8_XENBS</name>
<evidence type="ECO:0000313" key="1">
    <source>
        <dbReference type="EMBL" id="CBJ80512.1"/>
    </source>
</evidence>
<dbReference type="KEGG" id="xbo:XBJ1_1379"/>
<dbReference type="Pfam" id="PF02413">
    <property type="entry name" value="Caudo_TAP"/>
    <property type="match status" value="1"/>
</dbReference>
<proteinExistence type="predicted"/>
<evidence type="ECO:0000313" key="2">
    <source>
        <dbReference type="Proteomes" id="UP000002045"/>
    </source>
</evidence>
<accession>D3V0D8</accession>
<gene>
    <name evidence="1" type="ordered locus">XBJ1_1379</name>
</gene>
<dbReference type="HOGENOM" id="CLU_2830289_0_0_6"/>
<sequence length="66" mass="7921">MQTATKRLYLLNEVDTQIMRLERITRREIATPDEQKWFDAWELYSIELQRLDTTAAPDIDWPKAPK</sequence>
<dbReference type="AlphaFoldDB" id="D3V0D8"/>
<protein>
    <submittedName>
        <fullName evidence="1">Putative bacteriophage protein</fullName>
    </submittedName>
</protein>
<organism evidence="1 2">
    <name type="scientific">Xenorhabdus bovienii (strain SS-2004)</name>
    <name type="common">Xenorhabdus nematophila subsp. bovienii</name>
    <dbReference type="NCBI Taxonomy" id="406818"/>
    <lineage>
        <taxon>Bacteria</taxon>
        <taxon>Pseudomonadati</taxon>
        <taxon>Pseudomonadota</taxon>
        <taxon>Gammaproteobacteria</taxon>
        <taxon>Enterobacterales</taxon>
        <taxon>Morganellaceae</taxon>
        <taxon>Xenorhabdus</taxon>
    </lineage>
</organism>
<dbReference type="PATRIC" id="fig|406818.4.peg.1241"/>
<dbReference type="EMBL" id="FN667741">
    <property type="protein sequence ID" value="CBJ80512.1"/>
    <property type="molecule type" value="Genomic_DNA"/>
</dbReference>
<reference evidence="1" key="1">
    <citation type="journal article" date="2011" name="PLoS ONE">
        <title>The entomopathogenic bacterial endosymbionts xenorhabdus and photorhabdus: convergent lifestyles from divergent genomes.</title>
        <authorList>
            <person name="Chaston J.M."/>
            <person name="Suen G."/>
            <person name="Tucker S.L."/>
            <person name="Andersen A.W."/>
            <person name="Bhasin A."/>
            <person name="Bode E."/>
            <person name="Bode H.B."/>
            <person name="Brachmann A.O."/>
            <person name="Cowles C.E."/>
            <person name="Cowles K.N."/>
            <person name="Darby C."/>
            <person name="de Leon L."/>
            <person name="Drace K."/>
            <person name="Du Z."/>
            <person name="Givaudan A."/>
            <person name="Herbert Tran E.E."/>
            <person name="Jewell K.A."/>
            <person name="Knack J.J."/>
            <person name="Krasomil-Osterfeld K.C."/>
            <person name="Kukor R."/>
            <person name="Lanois A."/>
            <person name="Latreille P."/>
            <person name="Leimgruber N.K."/>
            <person name="Lipke C.M."/>
            <person name="Liu R."/>
            <person name="Lu X."/>
            <person name="Martens E.C."/>
            <person name="Marri P.R."/>
            <person name="Medigue C."/>
            <person name="Menard M.L."/>
            <person name="Miller N.M."/>
            <person name="Morales-Soto N."/>
            <person name="Norton S."/>
            <person name="Ogier J.C."/>
            <person name="Orchard S.S."/>
            <person name="Park D."/>
            <person name="Park Y."/>
            <person name="Qurollo B.A."/>
            <person name="Sugar D.R."/>
            <person name="Richards G.R."/>
            <person name="Rouy Z."/>
            <person name="Slominski B."/>
            <person name="Slominski K."/>
            <person name="Snyder H."/>
            <person name="Tjaden B.C."/>
            <person name="van der Hoeven R."/>
            <person name="Welch R.D."/>
            <person name="Wheeler C."/>
            <person name="Xiang B."/>
            <person name="Barbazuk B."/>
            <person name="Gaudriault S."/>
            <person name="Goodner B."/>
            <person name="Slater S.C."/>
            <person name="Forst S."/>
            <person name="Goldman B.S."/>
            <person name="Goodrich-Blair H."/>
        </authorList>
    </citation>
    <scope>NUCLEOTIDE SEQUENCE [LARGE SCALE GENOMIC DNA]</scope>
    <source>
        <strain evidence="1">SS-2004</strain>
    </source>
</reference>
<dbReference type="InterPro" id="IPR003458">
    <property type="entry name" value="Phage_T4_Gp38_tail_assem"/>
</dbReference>
<dbReference type="Proteomes" id="UP000002045">
    <property type="component" value="Chromosome"/>
</dbReference>